<name>A0A3D8QUR9_9HELO</name>
<protein>
    <recommendedName>
        <fullName evidence="1">Velvet domain-containing protein</fullName>
    </recommendedName>
</protein>
<sequence length="158" mass="17523">MLGLAVQPPVRARPGMALYPPPVATLSSNVDMFDELSRIWVVATLVQHNGDVVADRVTGSLSDSAHPMPRALSTHREQAYFCFPNLVIRCPGTYRLRITMMRMDNASHTASPVRVEEQVETVTITVADVEYRQPKMTSAERSYLRALRSDGLNIPSPS</sequence>
<dbReference type="EMBL" id="PDLN01000015">
    <property type="protein sequence ID" value="RDW65586.1"/>
    <property type="molecule type" value="Genomic_DNA"/>
</dbReference>
<dbReference type="InterPro" id="IPR037525">
    <property type="entry name" value="Velvet_dom"/>
</dbReference>
<evidence type="ECO:0000313" key="2">
    <source>
        <dbReference type="EMBL" id="RDW65586.1"/>
    </source>
</evidence>
<evidence type="ECO:0000313" key="3">
    <source>
        <dbReference type="Proteomes" id="UP000256328"/>
    </source>
</evidence>
<dbReference type="InterPro" id="IPR038491">
    <property type="entry name" value="Velvet_dom_sf"/>
</dbReference>
<dbReference type="PROSITE" id="PS51821">
    <property type="entry name" value="VELVET"/>
    <property type="match status" value="1"/>
</dbReference>
<feature type="domain" description="Velvet" evidence="1">
    <location>
        <begin position="1"/>
        <end position="157"/>
    </location>
</feature>
<keyword evidence="3" id="KW-1185">Reference proteome</keyword>
<comment type="caution">
    <text evidence="2">The sequence shown here is derived from an EMBL/GenBank/DDBJ whole genome shotgun (WGS) entry which is preliminary data.</text>
</comment>
<dbReference type="Pfam" id="PF11754">
    <property type="entry name" value="Velvet"/>
    <property type="match status" value="1"/>
</dbReference>
<reference evidence="2 3" key="1">
    <citation type="journal article" date="2018" name="IMA Fungus">
        <title>IMA Genome-F 9: Draft genome sequence of Annulohypoxylon stygium, Aspergillus mulundensis, Berkeleyomyces basicola (syn. Thielaviopsis basicola), Ceratocystis smalleyi, two Cercospora beticola strains, Coleophoma cylindrospora, Fusarium fracticaudum, Phialophora cf. hyalina, and Morchella septimelata.</title>
        <authorList>
            <person name="Wingfield B.D."/>
            <person name="Bills G.F."/>
            <person name="Dong Y."/>
            <person name="Huang W."/>
            <person name="Nel W.J."/>
            <person name="Swalarsk-Parry B.S."/>
            <person name="Vaghefi N."/>
            <person name="Wilken P.M."/>
            <person name="An Z."/>
            <person name="de Beer Z.W."/>
            <person name="De Vos L."/>
            <person name="Chen L."/>
            <person name="Duong T.A."/>
            <person name="Gao Y."/>
            <person name="Hammerbacher A."/>
            <person name="Kikkert J.R."/>
            <person name="Li Y."/>
            <person name="Li H."/>
            <person name="Li K."/>
            <person name="Li Q."/>
            <person name="Liu X."/>
            <person name="Ma X."/>
            <person name="Naidoo K."/>
            <person name="Pethybridge S.J."/>
            <person name="Sun J."/>
            <person name="Steenkamp E.T."/>
            <person name="van der Nest M.A."/>
            <person name="van Wyk S."/>
            <person name="Wingfield M.J."/>
            <person name="Xiong C."/>
            <person name="Yue Q."/>
            <person name="Zhang X."/>
        </authorList>
    </citation>
    <scope>NUCLEOTIDE SEQUENCE [LARGE SCALE GENOMIC DNA]</scope>
    <source>
        <strain evidence="2 3">BP5796</strain>
    </source>
</reference>
<dbReference type="Proteomes" id="UP000256328">
    <property type="component" value="Unassembled WGS sequence"/>
</dbReference>
<dbReference type="OrthoDB" id="5399926at2759"/>
<dbReference type="AlphaFoldDB" id="A0A3D8QUR9"/>
<accession>A0A3D8QUR9</accession>
<proteinExistence type="predicted"/>
<dbReference type="Gene3D" id="2.60.40.3960">
    <property type="entry name" value="Velvet domain"/>
    <property type="match status" value="1"/>
</dbReference>
<gene>
    <name evidence="2" type="ORF">BP5796_10278</name>
</gene>
<evidence type="ECO:0000259" key="1">
    <source>
        <dbReference type="PROSITE" id="PS51821"/>
    </source>
</evidence>
<organism evidence="2 3">
    <name type="scientific">Coleophoma crateriformis</name>
    <dbReference type="NCBI Taxonomy" id="565419"/>
    <lineage>
        <taxon>Eukaryota</taxon>
        <taxon>Fungi</taxon>
        <taxon>Dikarya</taxon>
        <taxon>Ascomycota</taxon>
        <taxon>Pezizomycotina</taxon>
        <taxon>Leotiomycetes</taxon>
        <taxon>Helotiales</taxon>
        <taxon>Dermateaceae</taxon>
        <taxon>Coleophoma</taxon>
    </lineage>
</organism>